<evidence type="ECO:0000313" key="3">
    <source>
        <dbReference type="EMBL" id="GAA12419.1"/>
    </source>
</evidence>
<evidence type="ECO:0000259" key="2">
    <source>
        <dbReference type="Pfam" id="PF14525"/>
    </source>
</evidence>
<dbReference type="InterPro" id="IPR035418">
    <property type="entry name" value="AraC-bd_2"/>
</dbReference>
<reference evidence="3 4" key="1">
    <citation type="submission" date="2011-05" db="EMBL/GenBank/DDBJ databases">
        <title>Whole genome shotgun sequence of Gordonia alkanivorans NBRC 16433.</title>
        <authorList>
            <person name="Hosoyama A."/>
            <person name="Nakamura S."/>
            <person name="Takarada H."/>
            <person name="Tsuchikane K."/>
            <person name="Yamazaki S."/>
            <person name="Fujita N."/>
        </authorList>
    </citation>
    <scope>NUCLEOTIDE SEQUENCE [LARGE SCALE GENOMIC DNA]</scope>
    <source>
        <strain evidence="3 4">NBRC 16433</strain>
    </source>
</reference>
<protein>
    <submittedName>
        <fullName evidence="3">Putative AraC family transcriptional regulator</fullName>
    </submittedName>
</protein>
<organism evidence="3 4">
    <name type="scientific">Gordonia alkanivorans NBRC 16433</name>
    <dbReference type="NCBI Taxonomy" id="1027371"/>
    <lineage>
        <taxon>Bacteria</taxon>
        <taxon>Bacillati</taxon>
        <taxon>Actinomycetota</taxon>
        <taxon>Actinomycetes</taxon>
        <taxon>Mycobacteriales</taxon>
        <taxon>Gordoniaceae</taxon>
        <taxon>Gordonia</taxon>
    </lineage>
</organism>
<dbReference type="Proteomes" id="UP000003558">
    <property type="component" value="Unassembled WGS sequence"/>
</dbReference>
<evidence type="ECO:0000313" key="4">
    <source>
        <dbReference type="Proteomes" id="UP000003558"/>
    </source>
</evidence>
<gene>
    <name evidence="3" type="ORF">GOALK_050_02740</name>
</gene>
<dbReference type="EMBL" id="BACI01000050">
    <property type="protein sequence ID" value="GAA12419.1"/>
    <property type="molecule type" value="Genomic_DNA"/>
</dbReference>
<dbReference type="eggNOG" id="COG2207">
    <property type="taxonomic scope" value="Bacteria"/>
</dbReference>
<accession>F9VUY0</accession>
<sequence>MSTQRTTQTGDWDAARRAVEQVYFPHELTALSSPDQLELHLQNVDLGPVTIGRLNWGTEVSIACDYPGAYEINIPVSGVLESRSGSTRTTSEPARPRCSPPTGRRSSPGGRLTVSSSG</sequence>
<feature type="domain" description="Transcription regulator HTH AraC- type ligand binding" evidence="2">
    <location>
        <begin position="15"/>
        <end position="96"/>
    </location>
</feature>
<proteinExistence type="predicted"/>
<dbReference type="Pfam" id="PF14525">
    <property type="entry name" value="AraC_binding_2"/>
    <property type="match status" value="1"/>
</dbReference>
<dbReference type="STRING" id="1027371.GOALK_050_02740"/>
<name>F9VUY0_9ACTN</name>
<feature type="compositionally biased region" description="Low complexity" evidence="1">
    <location>
        <begin position="82"/>
        <end position="91"/>
    </location>
</feature>
<dbReference type="AlphaFoldDB" id="F9VUY0"/>
<feature type="region of interest" description="Disordered" evidence="1">
    <location>
        <begin position="81"/>
        <end position="118"/>
    </location>
</feature>
<comment type="caution">
    <text evidence="3">The sequence shown here is derived from an EMBL/GenBank/DDBJ whole genome shotgun (WGS) entry which is preliminary data.</text>
</comment>
<evidence type="ECO:0000256" key="1">
    <source>
        <dbReference type="SAM" id="MobiDB-lite"/>
    </source>
</evidence>